<dbReference type="InterPro" id="IPR003593">
    <property type="entry name" value="AAA+_ATPase"/>
</dbReference>
<evidence type="ECO:0000256" key="3">
    <source>
        <dbReference type="ARBA" id="ARBA00022840"/>
    </source>
</evidence>
<keyword evidence="1" id="KW-0813">Transport</keyword>
<keyword evidence="3 5" id="KW-0067">ATP-binding</keyword>
<dbReference type="GO" id="GO:0016887">
    <property type="term" value="F:ATP hydrolysis activity"/>
    <property type="evidence" value="ECO:0007669"/>
    <property type="project" value="InterPro"/>
</dbReference>
<dbReference type="PROSITE" id="PS50893">
    <property type="entry name" value="ABC_TRANSPORTER_2"/>
    <property type="match status" value="1"/>
</dbReference>
<feature type="domain" description="ABC transporter" evidence="4">
    <location>
        <begin position="6"/>
        <end position="232"/>
    </location>
</feature>
<dbReference type="InterPro" id="IPR050153">
    <property type="entry name" value="Metal_Ion_Import_ABC"/>
</dbReference>
<dbReference type="InterPro" id="IPR003439">
    <property type="entry name" value="ABC_transporter-like_ATP-bd"/>
</dbReference>
<dbReference type="Gene3D" id="3.40.50.300">
    <property type="entry name" value="P-loop containing nucleotide triphosphate hydrolases"/>
    <property type="match status" value="1"/>
</dbReference>
<name>A0A938B231_UNCTE</name>
<dbReference type="Pfam" id="PF00005">
    <property type="entry name" value="ABC_tran"/>
    <property type="match status" value="1"/>
</dbReference>
<evidence type="ECO:0000256" key="1">
    <source>
        <dbReference type="ARBA" id="ARBA00022448"/>
    </source>
</evidence>
<dbReference type="GO" id="GO:0005524">
    <property type="term" value="F:ATP binding"/>
    <property type="evidence" value="ECO:0007669"/>
    <property type="project" value="UniProtKB-KW"/>
</dbReference>
<reference evidence="5" key="1">
    <citation type="submission" date="2019-03" db="EMBL/GenBank/DDBJ databases">
        <title>Lake Tanganyika Metagenome-Assembled Genomes (MAGs).</title>
        <authorList>
            <person name="Tran P."/>
        </authorList>
    </citation>
    <scope>NUCLEOTIDE SEQUENCE</scope>
    <source>
        <strain evidence="5">K_DeepCast_65m_m2_066</strain>
    </source>
</reference>
<feature type="non-terminal residue" evidence="5">
    <location>
        <position position="243"/>
    </location>
</feature>
<comment type="caution">
    <text evidence="5">The sequence shown here is derived from an EMBL/GenBank/DDBJ whole genome shotgun (WGS) entry which is preliminary data.</text>
</comment>
<gene>
    <name evidence="5" type="ORF">FJZ47_17760</name>
</gene>
<evidence type="ECO:0000259" key="4">
    <source>
        <dbReference type="PROSITE" id="PS50893"/>
    </source>
</evidence>
<dbReference type="SUPFAM" id="SSF52540">
    <property type="entry name" value="P-loop containing nucleoside triphosphate hydrolases"/>
    <property type="match status" value="1"/>
</dbReference>
<accession>A0A938B231</accession>
<evidence type="ECO:0000256" key="2">
    <source>
        <dbReference type="ARBA" id="ARBA00022741"/>
    </source>
</evidence>
<dbReference type="EMBL" id="VGLS01000635">
    <property type="protein sequence ID" value="MBM3225627.1"/>
    <property type="molecule type" value="Genomic_DNA"/>
</dbReference>
<proteinExistence type="predicted"/>
<dbReference type="InterPro" id="IPR017871">
    <property type="entry name" value="ABC_transporter-like_CS"/>
</dbReference>
<protein>
    <submittedName>
        <fullName evidence="5">Metal ABC transporter ATP-binding protein</fullName>
    </submittedName>
</protein>
<dbReference type="AlphaFoldDB" id="A0A938B231"/>
<dbReference type="PANTHER" id="PTHR42734">
    <property type="entry name" value="METAL TRANSPORT SYSTEM ATP-BINDING PROTEIN TM_0124-RELATED"/>
    <property type="match status" value="1"/>
</dbReference>
<dbReference type="Proteomes" id="UP000712673">
    <property type="component" value="Unassembled WGS sequence"/>
</dbReference>
<evidence type="ECO:0000313" key="5">
    <source>
        <dbReference type="EMBL" id="MBM3225627.1"/>
    </source>
</evidence>
<sequence length="243" mass="26895">MHALAVDHLSVHFEGAERPAVEDVSFALEPGQMVMLIGPNGSGKTTLLRAILGLIPARGTITVYGEPIRRAYTLIGYVPQHLRFDPSLPLTGREMLLMPLRALPRKARRTPLEWAVETFRLAGFLDQPVGTVSGGQLKRLMLARAMLRQPRLVLLDEPEAGVDIGGEQTLYQVLAQQVEERQVTALISSHELNMVLHVATQVICLNRRLFGIGPPTQMLTPETLFQLYGPTAALYPHHHDHGE</sequence>
<organism evidence="5 6">
    <name type="scientific">Tectimicrobiota bacterium</name>
    <dbReference type="NCBI Taxonomy" id="2528274"/>
    <lineage>
        <taxon>Bacteria</taxon>
        <taxon>Pseudomonadati</taxon>
        <taxon>Nitrospinota/Tectimicrobiota group</taxon>
        <taxon>Candidatus Tectimicrobiota</taxon>
    </lineage>
</organism>
<evidence type="ECO:0000313" key="6">
    <source>
        <dbReference type="Proteomes" id="UP000712673"/>
    </source>
</evidence>
<dbReference type="SMART" id="SM00382">
    <property type="entry name" value="AAA"/>
    <property type="match status" value="1"/>
</dbReference>
<keyword evidence="2" id="KW-0547">Nucleotide-binding</keyword>
<dbReference type="InterPro" id="IPR027417">
    <property type="entry name" value="P-loop_NTPase"/>
</dbReference>
<dbReference type="PROSITE" id="PS00211">
    <property type="entry name" value="ABC_TRANSPORTER_1"/>
    <property type="match status" value="1"/>
</dbReference>